<dbReference type="Proteomes" id="UP000616151">
    <property type="component" value="Unassembled WGS sequence"/>
</dbReference>
<sequence>MTKDHPKRHSPKASRDGEPVIHPSAQLRNARLGRFTALAERVAFKDSELGDYSYVERHAEIIYSSIGKFCAVASDVRINALNHPMERVSQHKITYRPNEYFLGKKLDAGFREERMLKKVTIGHDVWIGHGAIILPGVSIGNGAVVAAGAVVAKDVADYMIVAGVPAKPLRPRFAADIARRIAGLAWWDWPHDRLCEVVDDMAALSAEDFVAKYEKQPAS</sequence>
<evidence type="ECO:0000313" key="2">
    <source>
        <dbReference type="Proteomes" id="UP000616151"/>
    </source>
</evidence>
<organism evidence="1 2">
    <name type="scientific">Taklimakanibacter albus</name>
    <dbReference type="NCBI Taxonomy" id="2800327"/>
    <lineage>
        <taxon>Bacteria</taxon>
        <taxon>Pseudomonadati</taxon>
        <taxon>Pseudomonadota</taxon>
        <taxon>Alphaproteobacteria</taxon>
        <taxon>Hyphomicrobiales</taxon>
        <taxon>Aestuariivirgaceae</taxon>
        <taxon>Taklimakanibacter</taxon>
    </lineage>
</organism>
<comment type="caution">
    <text evidence="1">The sequence shown here is derived from an EMBL/GenBank/DDBJ whole genome shotgun (WGS) entry which is preliminary data.</text>
</comment>
<dbReference type="EMBL" id="JAENHL010000007">
    <property type="protein sequence ID" value="MBK1868181.1"/>
    <property type="molecule type" value="Genomic_DNA"/>
</dbReference>
<accession>A0ACC5R686</accession>
<proteinExistence type="predicted"/>
<evidence type="ECO:0000313" key="1">
    <source>
        <dbReference type="EMBL" id="MBK1868181.1"/>
    </source>
</evidence>
<gene>
    <name evidence="1" type="ORF">JHL16_17645</name>
</gene>
<keyword evidence="2" id="KW-1185">Reference proteome</keyword>
<protein>
    <submittedName>
        <fullName evidence="1">Antibiotic acetyltransferase</fullName>
    </submittedName>
</protein>
<reference evidence="1" key="1">
    <citation type="submission" date="2021-01" db="EMBL/GenBank/DDBJ databases">
        <authorList>
            <person name="Sun Q."/>
        </authorList>
    </citation>
    <scope>NUCLEOTIDE SEQUENCE</scope>
    <source>
        <strain evidence="1">YIM B02566</strain>
    </source>
</reference>
<name>A0ACC5R686_9HYPH</name>